<feature type="binding site" evidence="7">
    <location>
        <position position="104"/>
    </location>
    <ligand>
        <name>oxalate</name>
        <dbReference type="ChEBI" id="CHEBI:30623"/>
    </ligand>
</feature>
<evidence type="ECO:0000313" key="12">
    <source>
        <dbReference type="Proteomes" id="UP001633002"/>
    </source>
</evidence>
<feature type="domain" description="Cupin type-1" evidence="10">
    <location>
        <begin position="50"/>
        <end position="198"/>
    </location>
</feature>
<evidence type="ECO:0000256" key="3">
    <source>
        <dbReference type="ARBA" id="ARBA00022523"/>
    </source>
</evidence>
<comment type="caution">
    <text evidence="11">The sequence shown here is derived from an EMBL/GenBank/DDBJ whole genome shotgun (WGS) entry which is preliminary data.</text>
</comment>
<comment type="subcellular location">
    <subcellularLocation>
        <location evidence="1 9">Secreted</location>
        <location evidence="1 9">Extracellular space</location>
        <location evidence="1 9">Apoplast</location>
    </subcellularLocation>
</comment>
<dbReference type="Proteomes" id="UP001633002">
    <property type="component" value="Unassembled WGS sequence"/>
</dbReference>
<evidence type="ECO:0000256" key="2">
    <source>
        <dbReference type="ARBA" id="ARBA00007456"/>
    </source>
</evidence>
<keyword evidence="3 9" id="KW-0052">Apoplast</keyword>
<dbReference type="PANTHER" id="PTHR31238">
    <property type="entry name" value="GERMIN-LIKE PROTEIN SUBFAMILY 3 MEMBER 3"/>
    <property type="match status" value="1"/>
</dbReference>
<evidence type="ECO:0000259" key="10">
    <source>
        <dbReference type="SMART" id="SM00835"/>
    </source>
</evidence>
<evidence type="ECO:0000256" key="4">
    <source>
        <dbReference type="ARBA" id="ARBA00022525"/>
    </source>
</evidence>
<feature type="binding site" evidence="7">
    <location>
        <position position="99"/>
    </location>
    <ligand>
        <name>oxalate</name>
        <dbReference type="ChEBI" id="CHEBI:30623"/>
    </ligand>
</feature>
<feature type="signal peptide" evidence="9">
    <location>
        <begin position="1"/>
        <end position="29"/>
    </location>
</feature>
<evidence type="ECO:0000313" key="11">
    <source>
        <dbReference type="EMBL" id="KAL3682199.1"/>
    </source>
</evidence>
<dbReference type="CDD" id="cd02241">
    <property type="entry name" value="cupin_OxOx"/>
    <property type="match status" value="1"/>
</dbReference>
<dbReference type="SUPFAM" id="SSF51182">
    <property type="entry name" value="RmlC-like cupins"/>
    <property type="match status" value="1"/>
</dbReference>
<organism evidence="11 12">
    <name type="scientific">Riccia sorocarpa</name>
    <dbReference type="NCBI Taxonomy" id="122646"/>
    <lineage>
        <taxon>Eukaryota</taxon>
        <taxon>Viridiplantae</taxon>
        <taxon>Streptophyta</taxon>
        <taxon>Embryophyta</taxon>
        <taxon>Marchantiophyta</taxon>
        <taxon>Marchantiopsida</taxon>
        <taxon>Marchantiidae</taxon>
        <taxon>Marchantiales</taxon>
        <taxon>Ricciaceae</taxon>
        <taxon>Riccia</taxon>
    </lineage>
</organism>
<dbReference type="SMART" id="SM00835">
    <property type="entry name" value="Cupin_1"/>
    <property type="match status" value="1"/>
</dbReference>
<reference evidence="11 12" key="1">
    <citation type="submission" date="2024-09" db="EMBL/GenBank/DDBJ databases">
        <title>Chromosome-scale assembly of Riccia sorocarpa.</title>
        <authorList>
            <person name="Paukszto L."/>
        </authorList>
    </citation>
    <scope>NUCLEOTIDE SEQUENCE [LARGE SCALE GENOMIC DNA]</scope>
    <source>
        <strain evidence="11">LP-2024</strain>
        <tissue evidence="11">Aerial parts of the thallus</tissue>
    </source>
</reference>
<protein>
    <recommendedName>
        <fullName evidence="9">Germin-like protein</fullName>
    </recommendedName>
</protein>
<dbReference type="InterPro" id="IPR014710">
    <property type="entry name" value="RmlC-like_jellyroll"/>
</dbReference>
<evidence type="ECO:0000256" key="8">
    <source>
        <dbReference type="PIRSR" id="PIRSR601929-2"/>
    </source>
</evidence>
<dbReference type="InterPro" id="IPR001929">
    <property type="entry name" value="Germin"/>
</dbReference>
<feature type="binding site" evidence="8">
    <location>
        <position position="104"/>
    </location>
    <ligand>
        <name>Mn(2+)</name>
        <dbReference type="ChEBI" id="CHEBI:29035"/>
    </ligand>
</feature>
<feature type="binding site" evidence="8">
    <location>
        <position position="99"/>
    </location>
    <ligand>
        <name>Mn(2+)</name>
        <dbReference type="ChEBI" id="CHEBI:29035"/>
    </ligand>
</feature>
<dbReference type="AlphaFoldDB" id="A0ABD3GV00"/>
<dbReference type="Gene3D" id="2.60.120.10">
    <property type="entry name" value="Jelly Rolls"/>
    <property type="match status" value="1"/>
</dbReference>
<dbReference type="GO" id="GO:0030145">
    <property type="term" value="F:manganese ion binding"/>
    <property type="evidence" value="ECO:0007669"/>
    <property type="project" value="UniProtKB-UniRule"/>
</dbReference>
<dbReference type="InterPro" id="IPR006045">
    <property type="entry name" value="Cupin_1"/>
</dbReference>
<dbReference type="EMBL" id="JBJQOH010000006">
    <property type="protein sequence ID" value="KAL3682199.1"/>
    <property type="molecule type" value="Genomic_DNA"/>
</dbReference>
<comment type="similarity">
    <text evidence="2 9">Belongs to the germin family.</text>
</comment>
<feature type="binding site" evidence="7">
    <location>
        <position position="94"/>
    </location>
    <ligand>
        <name>oxalate</name>
        <dbReference type="ChEBI" id="CHEBI:30623"/>
    </ligand>
</feature>
<evidence type="ECO:0000256" key="9">
    <source>
        <dbReference type="RuleBase" id="RU366015"/>
    </source>
</evidence>
<keyword evidence="9" id="KW-0732">Signal</keyword>
<feature type="binding site" evidence="8">
    <location>
        <position position="97"/>
    </location>
    <ligand>
        <name>Mn(2+)</name>
        <dbReference type="ChEBI" id="CHEBI:29035"/>
    </ligand>
</feature>
<feature type="binding site" evidence="8">
    <location>
        <position position="143"/>
    </location>
    <ligand>
        <name>Mn(2+)</name>
        <dbReference type="ChEBI" id="CHEBI:29035"/>
    </ligand>
</feature>
<evidence type="ECO:0000256" key="7">
    <source>
        <dbReference type="PIRSR" id="PIRSR601929-1"/>
    </source>
</evidence>
<dbReference type="InterPro" id="IPR011051">
    <property type="entry name" value="RmlC_Cupin_sf"/>
</dbReference>
<feature type="chain" id="PRO_5044533803" description="Germin-like protein" evidence="9">
    <location>
        <begin position="30"/>
        <end position="211"/>
    </location>
</feature>
<dbReference type="PRINTS" id="PR00325">
    <property type="entry name" value="GERMIN"/>
</dbReference>
<gene>
    <name evidence="11" type="ORF">R1sor_000221</name>
</gene>
<evidence type="ECO:0000256" key="6">
    <source>
        <dbReference type="ARBA" id="ARBA00023211"/>
    </source>
</evidence>
<keyword evidence="6 7" id="KW-0464">Manganese</keyword>
<name>A0ABD3GV00_9MARC</name>
<accession>A0ABD3GV00</accession>
<evidence type="ECO:0000256" key="5">
    <source>
        <dbReference type="ARBA" id="ARBA00022723"/>
    </source>
</evidence>
<keyword evidence="12" id="KW-1185">Reference proteome</keyword>
<dbReference type="GO" id="GO:0048046">
    <property type="term" value="C:apoplast"/>
    <property type="evidence" value="ECO:0007669"/>
    <property type="project" value="UniProtKB-SubCell"/>
</dbReference>
<evidence type="ECO:0000256" key="1">
    <source>
        <dbReference type="ARBA" id="ARBA00004271"/>
    </source>
</evidence>
<sequence>MAVYSLHLPLSGLLMVLLIVAFSGSPVGADPDIVRAFGIPVNSSNDIHFTGFRDLPPAPADKVDINFAFDTQFPGVTGQGLAVAYLRFGPNSINPFHSHPRASEIFYIIEGELHAGLVDEKFNLYTATLKKNDLFVFPRGLMHFQINLSKTKGATVLAAFGSENAGRVSFPPAIFNTNPSIETEIIARSLGLDQSTVERLKKSVAMQCIKL</sequence>
<keyword evidence="5 7" id="KW-0479">Metal-binding</keyword>
<keyword evidence="4 9" id="KW-0964">Secreted</keyword>
<proteinExistence type="inferred from homology"/>
<dbReference type="Pfam" id="PF00190">
    <property type="entry name" value="Cupin_1"/>
    <property type="match status" value="1"/>
</dbReference>